<keyword evidence="13" id="KW-0408">Iron</keyword>
<feature type="binding site" evidence="12">
    <location>
        <position position="44"/>
    </location>
    <ligand>
        <name>Mg(2+)</name>
        <dbReference type="ChEBI" id="CHEBI:18420"/>
        <label>2</label>
    </ligand>
</feature>
<feature type="transmembrane region" description="Helical" evidence="13">
    <location>
        <begin position="605"/>
        <end position="631"/>
    </location>
</feature>
<evidence type="ECO:0000256" key="3">
    <source>
        <dbReference type="ARBA" id="ARBA00022448"/>
    </source>
</evidence>
<dbReference type="RefSeq" id="WP_249280270.1">
    <property type="nucleotide sequence ID" value="NZ_JACRSS010000002.1"/>
</dbReference>
<evidence type="ECO:0000256" key="5">
    <source>
        <dbReference type="ARBA" id="ARBA00022692"/>
    </source>
</evidence>
<reference evidence="15" key="1">
    <citation type="submission" date="2020-08" db="EMBL/GenBank/DDBJ databases">
        <title>Genome public.</title>
        <authorList>
            <person name="Liu C."/>
            <person name="Sun Q."/>
        </authorList>
    </citation>
    <scope>NUCLEOTIDE SEQUENCE</scope>
    <source>
        <strain evidence="15">NSJ-63</strain>
    </source>
</reference>
<feature type="binding site" evidence="12">
    <location>
        <position position="48"/>
    </location>
    <ligand>
        <name>Mg(2+)</name>
        <dbReference type="ChEBI" id="CHEBI:18420"/>
        <label>2</label>
    </ligand>
</feature>
<evidence type="ECO:0000256" key="10">
    <source>
        <dbReference type="NCBIfam" id="TIGR00437"/>
    </source>
</evidence>
<dbReference type="Pfam" id="PF17910">
    <property type="entry name" value="FeoB_Cyto"/>
    <property type="match status" value="1"/>
</dbReference>
<feature type="transmembrane region" description="Helical" evidence="13">
    <location>
        <begin position="384"/>
        <end position="403"/>
    </location>
</feature>
<evidence type="ECO:0000256" key="12">
    <source>
        <dbReference type="PIRSR" id="PIRSR603373-2"/>
    </source>
</evidence>
<dbReference type="InterPro" id="IPR050860">
    <property type="entry name" value="FeoB_GTPase"/>
</dbReference>
<dbReference type="EMBL" id="JACRSS010000002">
    <property type="protein sequence ID" value="MBC8538520.1"/>
    <property type="molecule type" value="Genomic_DNA"/>
</dbReference>
<name>A0A926HWZ0_9FIRM</name>
<dbReference type="Pfam" id="PF07670">
    <property type="entry name" value="Gate"/>
    <property type="match status" value="2"/>
</dbReference>
<feature type="transmembrane region" description="Helical" evidence="13">
    <location>
        <begin position="318"/>
        <end position="339"/>
    </location>
</feature>
<evidence type="ECO:0000256" key="4">
    <source>
        <dbReference type="ARBA" id="ARBA00022475"/>
    </source>
</evidence>
<dbReference type="SUPFAM" id="SSF52540">
    <property type="entry name" value="P-loop containing nucleoside triphosphate hydrolases"/>
    <property type="match status" value="1"/>
</dbReference>
<dbReference type="GO" id="GO:0015093">
    <property type="term" value="F:ferrous iron transmembrane transporter activity"/>
    <property type="evidence" value="ECO:0007669"/>
    <property type="project" value="UniProtKB-UniRule"/>
</dbReference>
<feature type="transmembrane region" description="Helical" evidence="13">
    <location>
        <begin position="570"/>
        <end position="593"/>
    </location>
</feature>
<keyword evidence="13" id="KW-0406">Ion transport</keyword>
<dbReference type="Proteomes" id="UP000617951">
    <property type="component" value="Unassembled WGS sequence"/>
</dbReference>
<comment type="similarity">
    <text evidence="13">Belongs to the TRAFAC class TrmE-Era-EngA-EngB-Septin-like GTPase superfamily. FeoB GTPase (TC 9.A.8) family.</text>
</comment>
<feature type="transmembrane region" description="Helical" evidence="13">
    <location>
        <begin position="472"/>
        <end position="490"/>
    </location>
</feature>
<feature type="transmembrane region" description="Helical" evidence="13">
    <location>
        <begin position="651"/>
        <end position="668"/>
    </location>
</feature>
<dbReference type="InterPro" id="IPR011640">
    <property type="entry name" value="Fe2_transport_prot_B_C"/>
</dbReference>
<dbReference type="InterPro" id="IPR003373">
    <property type="entry name" value="Fe2_transport_prot-B"/>
</dbReference>
<evidence type="ECO:0000256" key="8">
    <source>
        <dbReference type="ARBA" id="ARBA00023134"/>
    </source>
</evidence>
<proteinExistence type="inferred from homology"/>
<evidence type="ECO:0000256" key="13">
    <source>
        <dbReference type="RuleBase" id="RU362098"/>
    </source>
</evidence>
<keyword evidence="6 11" id="KW-0547">Nucleotide-binding</keyword>
<keyword evidence="16" id="KW-1185">Reference proteome</keyword>
<feature type="binding site" evidence="11">
    <location>
        <begin position="79"/>
        <end position="82"/>
    </location>
    <ligand>
        <name>GTP</name>
        <dbReference type="ChEBI" id="CHEBI:37565"/>
        <label>1</label>
    </ligand>
</feature>
<dbReference type="GO" id="GO:0005525">
    <property type="term" value="F:GTP binding"/>
    <property type="evidence" value="ECO:0007669"/>
    <property type="project" value="UniProtKB-KW"/>
</dbReference>
<dbReference type="PANTHER" id="PTHR43185">
    <property type="entry name" value="FERROUS IRON TRANSPORT PROTEIN B"/>
    <property type="match status" value="1"/>
</dbReference>
<keyword evidence="8 11" id="KW-0342">GTP-binding</keyword>
<dbReference type="PANTHER" id="PTHR43185:SF2">
    <property type="entry name" value="FERROUS IRON TRANSPORT PROTEIN B"/>
    <property type="match status" value="1"/>
</dbReference>
<feature type="binding site" evidence="11">
    <location>
        <begin position="139"/>
        <end position="142"/>
    </location>
    <ligand>
        <name>GTP</name>
        <dbReference type="ChEBI" id="CHEBI:37565"/>
        <label>1</label>
    </ligand>
</feature>
<keyword evidence="7 13" id="KW-1133">Transmembrane helix</keyword>
<evidence type="ECO:0000256" key="7">
    <source>
        <dbReference type="ARBA" id="ARBA00022989"/>
    </source>
</evidence>
<evidence type="ECO:0000256" key="11">
    <source>
        <dbReference type="PIRSR" id="PIRSR603373-1"/>
    </source>
</evidence>
<evidence type="ECO:0000256" key="9">
    <source>
        <dbReference type="ARBA" id="ARBA00023136"/>
    </source>
</evidence>
<dbReference type="Pfam" id="PF02421">
    <property type="entry name" value="FeoB_N"/>
    <property type="match status" value="1"/>
</dbReference>
<comment type="caution">
    <text evidence="15">The sequence shown here is derived from an EMBL/GenBank/DDBJ whole genome shotgun (WGS) entry which is preliminary data.</text>
</comment>
<dbReference type="InterPro" id="IPR041069">
    <property type="entry name" value="FeoB_Cyto"/>
</dbReference>
<feature type="transmembrane region" description="Helical" evidence="13">
    <location>
        <begin position="497"/>
        <end position="518"/>
    </location>
</feature>
<keyword evidence="9 13" id="KW-0472">Membrane</keyword>
<dbReference type="NCBIfam" id="TIGR00437">
    <property type="entry name" value="feoB"/>
    <property type="match status" value="1"/>
</dbReference>
<dbReference type="InterPro" id="IPR030389">
    <property type="entry name" value="G_FEOB_dom"/>
</dbReference>
<gene>
    <name evidence="15" type="primary">feoB</name>
    <name evidence="15" type="ORF">H8693_06195</name>
</gene>
<protein>
    <recommendedName>
        <fullName evidence="10 13">Ferrous iron transport protein B</fullName>
    </recommendedName>
</protein>
<evidence type="ECO:0000259" key="14">
    <source>
        <dbReference type="PROSITE" id="PS51711"/>
    </source>
</evidence>
<dbReference type="GO" id="GO:0046872">
    <property type="term" value="F:metal ion binding"/>
    <property type="evidence" value="ECO:0007669"/>
    <property type="project" value="UniProtKB-KW"/>
</dbReference>
<feature type="transmembrane region" description="Helical" evidence="13">
    <location>
        <begin position="359"/>
        <end position="379"/>
    </location>
</feature>
<keyword evidence="4" id="KW-1003">Cell membrane</keyword>
<keyword evidence="12" id="KW-0479">Metal-binding</keyword>
<dbReference type="Gene3D" id="1.10.287.1770">
    <property type="match status" value="1"/>
</dbReference>
<dbReference type="Pfam" id="PF07664">
    <property type="entry name" value="FeoB_C"/>
    <property type="match status" value="1"/>
</dbReference>
<keyword evidence="13" id="KW-0410">Iron transport</keyword>
<evidence type="ECO:0000256" key="2">
    <source>
        <dbReference type="ARBA" id="ARBA00004651"/>
    </source>
</evidence>
<feature type="binding site" evidence="12">
    <location>
        <position position="47"/>
    </location>
    <ligand>
        <name>Mg(2+)</name>
        <dbReference type="ChEBI" id="CHEBI:18420"/>
        <label>2</label>
    </ligand>
</feature>
<evidence type="ECO:0000313" key="16">
    <source>
        <dbReference type="Proteomes" id="UP000617951"/>
    </source>
</evidence>
<comment type="subcellular location">
    <subcellularLocation>
        <location evidence="2 13">Cell membrane</location>
        <topology evidence="2 13">Multi-pass membrane protein</topology>
    </subcellularLocation>
</comment>
<accession>A0A926HWZ0</accession>
<dbReference type="CDD" id="cd01879">
    <property type="entry name" value="FeoB"/>
    <property type="match status" value="1"/>
</dbReference>
<dbReference type="AlphaFoldDB" id="A0A926HWZ0"/>
<evidence type="ECO:0000313" key="15">
    <source>
        <dbReference type="EMBL" id="MBC8538520.1"/>
    </source>
</evidence>
<dbReference type="Gene3D" id="3.40.50.300">
    <property type="entry name" value="P-loop containing nucleotide triphosphate hydrolases"/>
    <property type="match status" value="1"/>
</dbReference>
<organism evidence="15 16">
    <name type="scientific">Guopingia tenuis</name>
    <dbReference type="NCBI Taxonomy" id="2763656"/>
    <lineage>
        <taxon>Bacteria</taxon>
        <taxon>Bacillati</taxon>
        <taxon>Bacillota</taxon>
        <taxon>Clostridia</taxon>
        <taxon>Christensenellales</taxon>
        <taxon>Christensenellaceae</taxon>
        <taxon>Guopingia</taxon>
    </lineage>
</organism>
<keyword evidence="3 13" id="KW-0813">Transport</keyword>
<evidence type="ECO:0000256" key="1">
    <source>
        <dbReference type="ARBA" id="ARBA00003926"/>
    </source>
</evidence>
<comment type="function">
    <text evidence="1 13">Probable transporter of a GTP-driven Fe(2+) uptake system.</text>
</comment>
<keyword evidence="12" id="KW-0460">Magnesium</keyword>
<dbReference type="GO" id="GO:0005886">
    <property type="term" value="C:plasma membrane"/>
    <property type="evidence" value="ECO:0007669"/>
    <property type="project" value="UniProtKB-SubCell"/>
</dbReference>
<keyword evidence="5 13" id="KW-0812">Transmembrane</keyword>
<feature type="transmembrane region" description="Helical" evidence="13">
    <location>
        <begin position="689"/>
        <end position="709"/>
    </location>
</feature>
<evidence type="ECO:0000256" key="6">
    <source>
        <dbReference type="ARBA" id="ARBA00022741"/>
    </source>
</evidence>
<feature type="binding site" evidence="11">
    <location>
        <begin position="33"/>
        <end position="40"/>
    </location>
    <ligand>
        <name>GTP</name>
        <dbReference type="ChEBI" id="CHEBI:37565"/>
        <label>1</label>
    </ligand>
</feature>
<feature type="domain" description="FeoB-type G" evidence="14">
    <location>
        <begin position="26"/>
        <end position="188"/>
    </location>
</feature>
<dbReference type="InterPro" id="IPR027417">
    <property type="entry name" value="P-loop_NTPase"/>
</dbReference>
<dbReference type="InterPro" id="IPR011642">
    <property type="entry name" value="Gate_dom"/>
</dbReference>
<dbReference type="PROSITE" id="PS51711">
    <property type="entry name" value="G_FEOB"/>
    <property type="match status" value="1"/>
</dbReference>
<sequence length="715" mass="77740">MGLTVGSTGKNAQDSQLVIQKKSPEDRVIALAGNPNVGKSTVFNELTGLNQHTGNWPGKTVCNAQGTCIHKGRSYVLVDIPGSYSLMALSAEEEVARDFLCFGGADAAVVVCDATCLERNLNLVLQTMEITPRVVVCLNLMDEAKKKHIRLNIRELEKRLGVSVVPASARSHKGLDRLMDRVEAVTQGDAPAPRSVKYPQSLEAALALVQQPLAPLLEGRLAPRWTALKLLEGDPVLLHTMAGFLGFAPQENPAVAEAIQKAREILSEDGMEGEALRDAIVTSVYQVAEDVCRGAVVYEDAKYNERQLKIDRILTSRLTGIPIMLALLAVVFYITIAGANLPSQLLSEGFLWIQEQLTAWFAAINAPVWLHGVLVLGVYRTLTWVIAVMLPPMAIFFPLFTLLEDLGYLPRVAFNLDHTFKKCCACGKQALTMCMGFGCNAAGVVGCRIIDSPRERLIAIITNNFVPCNGRFPTLIAIISMFFVGGSFFLGESVLSALLLTAVIVFGVLMTFLISRLLSKTILKGVPSSFTLELPPYRRPQVGKVIVRSVLDRTLFVLGRAAAVAAPAGLLIWLFANVQIGGVTILAHCTSFLDPFARLFGMDGVILMAFILGLPANEIVVPIILMAYLSTGSLLEMGNLMELKTLLVQNGWTWLTAVCTMLFMLLHWPCSTTLMTIKKETQSWKWTGAAFLIPTLTGLLLCFLVANGARLLGLA</sequence>